<reference evidence="9 10" key="1">
    <citation type="submission" date="2020-10" db="EMBL/GenBank/DDBJ databases">
        <title>Mucilaginibacter mali sp. nov., isolated from rhizosphere soil of apple orchard.</title>
        <authorList>
            <person name="Lee J.-S."/>
            <person name="Kim H.S."/>
            <person name="Kim J.-S."/>
        </authorList>
    </citation>
    <scope>NUCLEOTIDE SEQUENCE [LARGE SCALE GENOMIC DNA]</scope>
    <source>
        <strain evidence="9 10">KCTC 23157</strain>
    </source>
</reference>
<feature type="signal peptide" evidence="7">
    <location>
        <begin position="1"/>
        <end position="18"/>
    </location>
</feature>
<evidence type="ECO:0000256" key="1">
    <source>
        <dbReference type="ARBA" id="ARBA00000971"/>
    </source>
</evidence>
<dbReference type="PANTHER" id="PTHR43811:SF19">
    <property type="entry name" value="39 KDA FK506-BINDING NUCLEAR PROTEIN"/>
    <property type="match status" value="1"/>
</dbReference>
<evidence type="ECO:0000256" key="3">
    <source>
        <dbReference type="ARBA" id="ARBA00013194"/>
    </source>
</evidence>
<keyword evidence="7" id="KW-0732">Signal</keyword>
<evidence type="ECO:0000313" key="9">
    <source>
        <dbReference type="EMBL" id="MBE9665630.1"/>
    </source>
</evidence>
<dbReference type="PANTHER" id="PTHR43811">
    <property type="entry name" value="FKBP-TYPE PEPTIDYL-PROLYL CIS-TRANS ISOMERASE FKPA"/>
    <property type="match status" value="1"/>
</dbReference>
<keyword evidence="5 6" id="KW-0413">Isomerase</keyword>
<feature type="domain" description="PPIase FKBP-type" evidence="8">
    <location>
        <begin position="76"/>
        <end position="175"/>
    </location>
</feature>
<dbReference type="RefSeq" id="WP_194105026.1">
    <property type="nucleotide sequence ID" value="NZ_JADFFM010000001.1"/>
</dbReference>
<keyword evidence="10" id="KW-1185">Reference proteome</keyword>
<dbReference type="SUPFAM" id="SSF54534">
    <property type="entry name" value="FKBP-like"/>
    <property type="match status" value="2"/>
</dbReference>
<protein>
    <recommendedName>
        <fullName evidence="3 6">peptidylprolyl isomerase</fullName>
        <ecNumber evidence="3 6">5.2.1.8</ecNumber>
    </recommendedName>
</protein>
<dbReference type="Gene3D" id="3.10.50.40">
    <property type="match status" value="2"/>
</dbReference>
<dbReference type="GO" id="GO:0016853">
    <property type="term" value="F:isomerase activity"/>
    <property type="evidence" value="ECO:0007669"/>
    <property type="project" value="UniProtKB-KW"/>
</dbReference>
<feature type="domain" description="PPIase FKBP-type" evidence="8">
    <location>
        <begin position="232"/>
        <end position="322"/>
    </location>
</feature>
<evidence type="ECO:0000256" key="7">
    <source>
        <dbReference type="SAM" id="SignalP"/>
    </source>
</evidence>
<feature type="chain" id="PRO_5047131309" description="peptidylprolyl isomerase" evidence="7">
    <location>
        <begin position="19"/>
        <end position="322"/>
    </location>
</feature>
<evidence type="ECO:0000256" key="2">
    <source>
        <dbReference type="ARBA" id="ARBA00006577"/>
    </source>
</evidence>
<evidence type="ECO:0000313" key="10">
    <source>
        <dbReference type="Proteomes" id="UP000632774"/>
    </source>
</evidence>
<dbReference type="EC" id="5.2.1.8" evidence="3 6"/>
<name>A0ABR9XEM4_9SPHI</name>
<organism evidence="9 10">
    <name type="scientific">Mucilaginibacter boryungensis</name>
    <dbReference type="NCBI Taxonomy" id="768480"/>
    <lineage>
        <taxon>Bacteria</taxon>
        <taxon>Pseudomonadati</taxon>
        <taxon>Bacteroidota</taxon>
        <taxon>Sphingobacteriia</taxon>
        <taxon>Sphingobacteriales</taxon>
        <taxon>Sphingobacteriaceae</taxon>
        <taxon>Mucilaginibacter</taxon>
    </lineage>
</organism>
<gene>
    <name evidence="9" type="ORF">IRJ18_04600</name>
</gene>
<evidence type="ECO:0000259" key="8">
    <source>
        <dbReference type="PROSITE" id="PS50059"/>
    </source>
</evidence>
<dbReference type="InterPro" id="IPR046357">
    <property type="entry name" value="PPIase_dom_sf"/>
</dbReference>
<dbReference type="InterPro" id="IPR001179">
    <property type="entry name" value="PPIase_FKBP_dom"/>
</dbReference>
<comment type="caution">
    <text evidence="9">The sequence shown here is derived from an EMBL/GenBank/DDBJ whole genome shotgun (WGS) entry which is preliminary data.</text>
</comment>
<comment type="similarity">
    <text evidence="2">Belongs to the FKBP-type PPIase family.</text>
</comment>
<dbReference type="PROSITE" id="PS51257">
    <property type="entry name" value="PROKAR_LIPOPROTEIN"/>
    <property type="match status" value="1"/>
</dbReference>
<evidence type="ECO:0000256" key="5">
    <source>
        <dbReference type="ARBA" id="ARBA00023235"/>
    </source>
</evidence>
<evidence type="ECO:0000256" key="6">
    <source>
        <dbReference type="PROSITE-ProRule" id="PRU00277"/>
    </source>
</evidence>
<dbReference type="EMBL" id="JADFFM010000001">
    <property type="protein sequence ID" value="MBE9665630.1"/>
    <property type="molecule type" value="Genomic_DNA"/>
</dbReference>
<evidence type="ECO:0000256" key="4">
    <source>
        <dbReference type="ARBA" id="ARBA00023110"/>
    </source>
</evidence>
<proteinExistence type="inferred from homology"/>
<dbReference type="Pfam" id="PF00254">
    <property type="entry name" value="FKBP_C"/>
    <property type="match status" value="1"/>
</dbReference>
<dbReference type="Proteomes" id="UP000632774">
    <property type="component" value="Unassembled WGS sequence"/>
</dbReference>
<comment type="catalytic activity">
    <reaction evidence="1 6">
        <text>[protein]-peptidylproline (omega=180) = [protein]-peptidylproline (omega=0)</text>
        <dbReference type="Rhea" id="RHEA:16237"/>
        <dbReference type="Rhea" id="RHEA-COMP:10747"/>
        <dbReference type="Rhea" id="RHEA-COMP:10748"/>
        <dbReference type="ChEBI" id="CHEBI:83833"/>
        <dbReference type="ChEBI" id="CHEBI:83834"/>
        <dbReference type="EC" id="5.2.1.8"/>
    </reaction>
</comment>
<keyword evidence="4 6" id="KW-0697">Rotamase</keyword>
<sequence>MRKILFTLSLFCVTVAMYSCRKVTDVNIKQYDEQQIQTYISANGITGMNRDLSSGDTTGMYYKILTPGTGAVVKDSSLVSLVFTLRSFDGQFIAEDTIVNHVYNYLGHIGANNLPQGVRLGILNILKNKGGRMRLLVPSRLGYGTSGFGTGSSDGNNRIKGNQGLDYYINLVNNTQKYDPRFGTFVGRQDAYDDISVKNYITANNLTGYTKTASGLWYKETQAGSGAAITPTSIVTIQYTGTLFNGLLTSEQYNNSDGTGVNIDLANDTRFGLVEGIQLVKPGAKLSLIMPSRLAFGGQSYTDNTIPIFSCMRYDINVLSVQ</sequence>
<dbReference type="PROSITE" id="PS50059">
    <property type="entry name" value="FKBP_PPIASE"/>
    <property type="match status" value="2"/>
</dbReference>
<accession>A0ABR9XEM4</accession>